<reference evidence="3" key="1">
    <citation type="journal article" date="2019" name="Int. J. Syst. Evol. Microbiol.">
        <title>The Global Catalogue of Microorganisms (GCM) 10K type strain sequencing project: providing services to taxonomists for standard genome sequencing and annotation.</title>
        <authorList>
            <consortium name="The Broad Institute Genomics Platform"/>
            <consortium name="The Broad Institute Genome Sequencing Center for Infectious Disease"/>
            <person name="Wu L."/>
            <person name="Ma J."/>
        </authorList>
    </citation>
    <scope>NUCLEOTIDE SEQUENCE [LARGE SCALE GENOMIC DNA]</scope>
    <source>
        <strain evidence="3">JCM 5052</strain>
    </source>
</reference>
<feature type="compositionally biased region" description="Gly residues" evidence="1">
    <location>
        <begin position="1"/>
        <end position="11"/>
    </location>
</feature>
<dbReference type="Proteomes" id="UP001501576">
    <property type="component" value="Unassembled WGS sequence"/>
</dbReference>
<dbReference type="EMBL" id="BAAABZ010000099">
    <property type="protein sequence ID" value="GAA0574699.1"/>
    <property type="molecule type" value="Genomic_DNA"/>
</dbReference>
<feature type="region of interest" description="Disordered" evidence="1">
    <location>
        <begin position="1"/>
        <end position="52"/>
    </location>
</feature>
<name>A0ABP3PYY1_9ACTN</name>
<evidence type="ECO:0000313" key="2">
    <source>
        <dbReference type="EMBL" id="GAA0574699.1"/>
    </source>
</evidence>
<gene>
    <name evidence="2" type="ORF">GCM10010390_92060</name>
</gene>
<accession>A0ABP3PYY1</accession>
<comment type="caution">
    <text evidence="2">The sequence shown here is derived from an EMBL/GenBank/DDBJ whole genome shotgun (WGS) entry which is preliminary data.</text>
</comment>
<evidence type="ECO:0000256" key="1">
    <source>
        <dbReference type="SAM" id="MobiDB-lite"/>
    </source>
</evidence>
<feature type="compositionally biased region" description="Polar residues" evidence="1">
    <location>
        <begin position="31"/>
        <end position="50"/>
    </location>
</feature>
<sequence length="125" mass="13394">MTGPARPGGIGSALPSHHQRKAAAMLRTDGSDSTTALNTDSAETDSGMQDETTVTVELTVTEEVTYEFNVEVAVPSHTLDDPEALRDYLDDNEDLWLDELDPTGKNACLCINERSLDNASVVLAA</sequence>
<protein>
    <submittedName>
        <fullName evidence="2">Uncharacterized protein</fullName>
    </submittedName>
</protein>
<proteinExistence type="predicted"/>
<organism evidence="2 3">
    <name type="scientific">Streptomyces mordarskii</name>
    <dbReference type="NCBI Taxonomy" id="1226758"/>
    <lineage>
        <taxon>Bacteria</taxon>
        <taxon>Bacillati</taxon>
        <taxon>Actinomycetota</taxon>
        <taxon>Actinomycetes</taxon>
        <taxon>Kitasatosporales</taxon>
        <taxon>Streptomycetaceae</taxon>
        <taxon>Streptomyces</taxon>
    </lineage>
</organism>
<keyword evidence="3" id="KW-1185">Reference proteome</keyword>
<evidence type="ECO:0000313" key="3">
    <source>
        <dbReference type="Proteomes" id="UP001501576"/>
    </source>
</evidence>